<accession>A0AAT9V5I7</accession>
<keyword evidence="1" id="KW-1133">Transmembrane helix</keyword>
<name>A0AAT9V5I7_9CAUD</name>
<keyword evidence="1" id="KW-0472">Membrane</keyword>
<evidence type="ECO:0000313" key="2">
    <source>
        <dbReference type="EMBL" id="WJE88287.1"/>
    </source>
</evidence>
<reference evidence="2" key="1">
    <citation type="journal article" date="2024" name="Can. J. Microbiol.">
        <title>Biological and genomic characteristics of three novel bacteriophages and a phage-plasmid of Klebsiella pneumoniae.</title>
        <authorList>
            <person name="Uskudar-Guclu A."/>
            <person name="Unlu S."/>
            <person name="Salih-Dogan H."/>
            <person name="Yalcin S."/>
            <person name="Basustaoglu A."/>
        </authorList>
    </citation>
    <scope>NUCLEOTIDE SEQUENCE</scope>
</reference>
<organism evidence="2">
    <name type="scientific">Klebsiella phage Kpn74</name>
    <dbReference type="NCBI Taxonomy" id="3044026"/>
    <lineage>
        <taxon>Viruses</taxon>
        <taxon>Duplodnaviria</taxon>
        <taxon>Heunggongvirae</taxon>
        <taxon>Uroviricota</taxon>
        <taxon>Caudoviricetes</taxon>
    </lineage>
</organism>
<sequence length="110" mass="12435">MSSISACLIFLLLTNAQTPIFGEAYELRKQRDEIKNEVTRKSKEEDQQQLNDILNAREHIKGMLKDPSSAKFLVNSLEKMVLSVAMSTLKIVLVVTLGSLVTYFLSIFLQ</sequence>
<keyword evidence="1" id="KW-0812">Transmembrane</keyword>
<protein>
    <submittedName>
        <fullName evidence="2">Uncharacterized protein</fullName>
    </submittedName>
</protein>
<dbReference type="EMBL" id="OQ790078">
    <property type="protein sequence ID" value="WJE88287.1"/>
    <property type="molecule type" value="Genomic_DNA"/>
</dbReference>
<feature type="transmembrane region" description="Helical" evidence="1">
    <location>
        <begin position="81"/>
        <end position="109"/>
    </location>
</feature>
<evidence type="ECO:0000256" key="1">
    <source>
        <dbReference type="SAM" id="Phobius"/>
    </source>
</evidence>
<proteinExistence type="predicted"/>